<organism evidence="2 3">
    <name type="scientific">Leishmania mexicana (strain MHOM/GT/2001/U1103)</name>
    <dbReference type="NCBI Taxonomy" id="929439"/>
    <lineage>
        <taxon>Eukaryota</taxon>
        <taxon>Discoba</taxon>
        <taxon>Euglenozoa</taxon>
        <taxon>Kinetoplastea</taxon>
        <taxon>Metakinetoplastina</taxon>
        <taxon>Trypanosomatida</taxon>
        <taxon>Trypanosomatidae</taxon>
        <taxon>Leishmaniinae</taxon>
        <taxon>Leishmania</taxon>
    </lineage>
</organism>
<proteinExistence type="predicted"/>
<name>E9B0Q7_LEIMU</name>
<dbReference type="KEGG" id="lmi:LMXM_29_1270"/>
<accession>E9B0Q7</accession>
<feature type="coiled-coil region" evidence="1">
    <location>
        <begin position="470"/>
        <end position="546"/>
    </location>
</feature>
<dbReference type="Gene3D" id="1.10.418.10">
    <property type="entry name" value="Calponin-like domain"/>
    <property type="match status" value="1"/>
</dbReference>
<dbReference type="EMBL" id="FR799582">
    <property type="protein sequence ID" value="CBZ28812.1"/>
    <property type="molecule type" value="Genomic_DNA"/>
</dbReference>
<evidence type="ECO:0000313" key="3">
    <source>
        <dbReference type="Proteomes" id="UP000007259"/>
    </source>
</evidence>
<dbReference type="OMA" id="CDGIALF"/>
<reference evidence="2 3" key="1">
    <citation type="journal article" date="2011" name="Genome Res.">
        <title>Chromosome and gene copy number variation allow major structural change between species and strains of Leishmania.</title>
        <authorList>
            <person name="Rogers M.B."/>
            <person name="Hilley J.D."/>
            <person name="Dickens N.J."/>
            <person name="Wilkes J."/>
            <person name="Bates P.A."/>
            <person name="Depledge D.P."/>
            <person name="Harris D."/>
            <person name="Her Y."/>
            <person name="Herzyk P."/>
            <person name="Imamura H."/>
            <person name="Otto T.D."/>
            <person name="Sanders M."/>
            <person name="Seeger K."/>
            <person name="Dujardin J.C."/>
            <person name="Berriman M."/>
            <person name="Smith D.F."/>
            <person name="Hertz-Fowler C."/>
            <person name="Mottram J.C."/>
        </authorList>
    </citation>
    <scope>NUCLEOTIDE SEQUENCE [LARGE SCALE GENOMIC DNA]</scope>
    <source>
        <strain evidence="2 3">MHOM/GT/2001/U1103</strain>
    </source>
</reference>
<evidence type="ECO:0000256" key="1">
    <source>
        <dbReference type="SAM" id="Coils"/>
    </source>
</evidence>
<dbReference type="Proteomes" id="UP000007259">
    <property type="component" value="Chromosome 29"/>
</dbReference>
<gene>
    <name evidence="2" type="ORF">LMXM_29_1270</name>
</gene>
<feature type="coiled-coil region" evidence="1">
    <location>
        <begin position="352"/>
        <end position="442"/>
    </location>
</feature>
<keyword evidence="3" id="KW-1185">Reference proteome</keyword>
<dbReference type="AlphaFoldDB" id="E9B0Q7"/>
<dbReference type="OrthoDB" id="250961at2759"/>
<sequence>MTSQERQAAALALVRRLLPLAQPGLPVPSPTHFTQLCDGIALFAMLRLVAPSSFPPTCSESTAGGTVASLIGPMLEEDLQQREHNMCALLRDIGAYAQEAMHTTSSAPVTQGLDPAVLAGLPGAGDDGSAAAEAAQRHQLTQLVGVTVALVVLSGVPAVLSEVKSLPRQEQVVLSEWVKEIMRSYQLKPRHHAAAVSEQGPSGVSAHLRRAQSPQLASSGFAAASPMATRGATGFSLSPLSHRGASSNAAAAGEEDEGYYRNATYQLRQELAEVKAQLAALQDAYRASKEDKEMAEGKYRLLLGDQAKMSPTLVATSAAAATEGGDSEAGGDSGSGILSVWQRRCAQRDETIAALTARVEQQSSQVTALKEATAAHEMALQALRRRLKTAEEGVMVKSEERREALQKLAVAEDKLAAQMKARLELETQVEELQSRVLVLELEQDRLRGVGSDDAAQLNTSFASNGSVDRVLALENELDEARQQRDSLQRQVGILQRQVAAMVAPAADVSTANDTWRAQLRQVEREREDLRQQLTTALERVGGLQQQLTASGAAAAVMDASDGGAGQAGPASGTTNVDVSIMSVEEGSELDMGLFDEDVDSPCGRDRGLTLCSKTHETVCREQVILSSLLLQYSYRNLLLQQHQTLLHKDAMEAEAARRRQAEEHLEIMRQTPTSVLTKQRRDVEQGLLETVLLGAKLRMMQVEI</sequence>
<keyword evidence="1" id="KW-0175">Coiled coil</keyword>
<dbReference type="PhylomeDB" id="E9B0Q7"/>
<dbReference type="GeneID" id="13451573"/>
<dbReference type="VEuPathDB" id="TriTrypDB:LmxM.29.1270"/>
<protein>
    <submittedName>
        <fullName evidence="2">Uncharacterized protein</fullName>
    </submittedName>
</protein>
<evidence type="ECO:0000313" key="2">
    <source>
        <dbReference type="EMBL" id="CBZ28812.1"/>
    </source>
</evidence>
<dbReference type="RefSeq" id="XP_003877279.1">
    <property type="nucleotide sequence ID" value="XM_003877230.1"/>
</dbReference>
<dbReference type="SUPFAM" id="SSF57997">
    <property type="entry name" value="Tropomyosin"/>
    <property type="match status" value="1"/>
</dbReference>
<dbReference type="InterPro" id="IPR036872">
    <property type="entry name" value="CH_dom_sf"/>
</dbReference>
<feature type="coiled-coil region" evidence="1">
    <location>
        <begin position="264"/>
        <end position="298"/>
    </location>
</feature>